<gene>
    <name evidence="1" type="ORF">HSB1_10150</name>
</gene>
<sequence length="74" mass="8713">MSCVCVSLVVDRPYSRREFTRDRVATPATSDVTDVFSEVSKKRLRLLSCRACPWQQQRESRLYHRGSESYSLRR</sequence>
<dbReference type="EMBL" id="ALJD01000003">
    <property type="protein sequence ID" value="EJN60412.1"/>
    <property type="molecule type" value="Genomic_DNA"/>
</dbReference>
<reference evidence="1 2" key="1">
    <citation type="journal article" date="2012" name="J. Bacteriol.">
        <title>Draft Genome Sequence of the Extremely Halophilic Archaeon Halogranum salarium B-1T.</title>
        <authorList>
            <person name="Kim K.K."/>
            <person name="Lee K.C."/>
            <person name="Lee J.S."/>
        </authorList>
    </citation>
    <scope>NUCLEOTIDE SEQUENCE [LARGE SCALE GENOMIC DNA]</scope>
    <source>
        <strain evidence="1 2">B-1</strain>
    </source>
</reference>
<protein>
    <submittedName>
        <fullName evidence="1">Uncharacterized protein</fullName>
    </submittedName>
</protein>
<name>J3EYH6_9EURY</name>
<dbReference type="AlphaFoldDB" id="J3EYH6"/>
<comment type="caution">
    <text evidence="1">The sequence shown here is derived from an EMBL/GenBank/DDBJ whole genome shotgun (WGS) entry which is preliminary data.</text>
</comment>
<evidence type="ECO:0000313" key="1">
    <source>
        <dbReference type="EMBL" id="EJN60412.1"/>
    </source>
</evidence>
<accession>J3EYH6</accession>
<evidence type="ECO:0000313" key="2">
    <source>
        <dbReference type="Proteomes" id="UP000007813"/>
    </source>
</evidence>
<organism evidence="1 2">
    <name type="scientific">Halogranum salarium B-1</name>
    <dbReference type="NCBI Taxonomy" id="1210908"/>
    <lineage>
        <taxon>Archaea</taxon>
        <taxon>Methanobacteriati</taxon>
        <taxon>Methanobacteriota</taxon>
        <taxon>Stenosarchaea group</taxon>
        <taxon>Halobacteria</taxon>
        <taxon>Halobacteriales</taxon>
        <taxon>Haloferacaceae</taxon>
    </lineage>
</organism>
<proteinExistence type="predicted"/>
<dbReference type="Proteomes" id="UP000007813">
    <property type="component" value="Unassembled WGS sequence"/>
</dbReference>